<feature type="transmembrane region" description="Helical" evidence="8">
    <location>
        <begin position="615"/>
        <end position="635"/>
    </location>
</feature>
<dbReference type="InterPro" id="IPR044780">
    <property type="entry name" value="Heh2/Src1"/>
</dbReference>
<evidence type="ECO:0000256" key="1">
    <source>
        <dbReference type="ARBA" id="ARBA00004540"/>
    </source>
</evidence>
<protein>
    <recommendedName>
        <fullName evidence="9">LEM-like domain-containing protein</fullName>
    </recommendedName>
</protein>
<sequence length="823" mass="91165">MADKPDIPDHLKPDFDPAKQTIQQLTSLLGRHGVTTPTSRAKKDVYVGLFKEHITPNRNKFMEELTKSYGKAPKNFGSGSLDADSGQGSSAAPSSAAPTPDLKTRRRRVTLSSDMVDPFKPGDGAGSDEQLPTTPAANVDDRKVFSDDNPFQSPPKGTPVKTGAKTKVLKKRRTTIAAPTEISDDEDQPTQIHTGRRPRHSVATFPEQAAASPQPFMFKMSQHTPVKAADSDVPDSPVPSARSRTGDRRKTIGGDLLASRRKAAAARQSLPLTLSDSTSEREELLFHPIEKKQPEVDEPAKEVTPSVSLTEAEPEEPSAIPEGNSMEQQSATGDDTWATVTPRKTTPPRPKSTKRPERRFKRPSTVMPAKTDRTFLITLLVFLAAATFGHWYWEARDVMGYCDGNETAVRNGTYEGYNPLGLVLPICRKCPPRGVCVDKTVLDCDHPDYILEPNLLTTAIPSKYLPFPLAEPKCVKDTKKQKAEVQRQQHIEALLNFLSTVVRTWIGTAECGGIIRQITDPLRSTATGNILGMPYSVARDELRNVIGKKWDDEKLKTYWDLAIQLIRESGPDQSTSDLAEIMDETGRTRLLYSTQPPIMSVSCRLKRSIWETSRAYWLPLSALGITVIFFVWFWYQRQAVAREARMIARLVEDVLDAVSDEAENYRLDPTRHPIPGLSVAQLKDYLLPHVIPGSDRHGKGKGESVFDEKTGHTKWHLVDERARDLTWEKVHQLVLKNSNVRETVMDLRGESHLVWQWIGSHALSPRRKGVAAARLVGSSATASGTASESGSDAEDKQGNQSGAFMKKLEQALEGAVQPEIKDE</sequence>
<feature type="compositionally biased region" description="Basic and acidic residues" evidence="7">
    <location>
        <begin position="278"/>
        <end position="301"/>
    </location>
</feature>
<dbReference type="SMART" id="SM01261">
    <property type="entry name" value="Thymopoietin"/>
    <property type="match status" value="1"/>
</dbReference>
<dbReference type="Gene3D" id="1.10.10.1180">
    <property type="entry name" value="MAN1, winged-helix domain"/>
    <property type="match status" value="1"/>
</dbReference>
<evidence type="ECO:0000256" key="5">
    <source>
        <dbReference type="ARBA" id="ARBA00023136"/>
    </source>
</evidence>
<dbReference type="STRING" id="645134.A0A0L0HUF1"/>
<evidence type="ECO:0000256" key="8">
    <source>
        <dbReference type="SAM" id="Phobius"/>
    </source>
</evidence>
<dbReference type="InterPro" id="IPR011015">
    <property type="entry name" value="LEM/LEM-like_dom_sf"/>
</dbReference>
<evidence type="ECO:0000256" key="4">
    <source>
        <dbReference type="ARBA" id="ARBA00022989"/>
    </source>
</evidence>
<dbReference type="VEuPathDB" id="FungiDB:SPPG_00665"/>
<evidence type="ECO:0000259" key="9">
    <source>
        <dbReference type="SMART" id="SM01261"/>
    </source>
</evidence>
<evidence type="ECO:0000256" key="2">
    <source>
        <dbReference type="ARBA" id="ARBA00022553"/>
    </source>
</evidence>
<dbReference type="PANTHER" id="PTHR47808">
    <property type="entry name" value="INNER NUCLEAR MEMBRANE PROTEIN HEH2-RELATED"/>
    <property type="match status" value="1"/>
</dbReference>
<keyword evidence="4 8" id="KW-1133">Transmembrane helix</keyword>
<dbReference type="InterPro" id="IPR018996">
    <property type="entry name" value="Man1/Src1-like_C"/>
</dbReference>
<dbReference type="PANTHER" id="PTHR47808:SF2">
    <property type="entry name" value="LEM DOMAIN-CONTAINING PROTEIN 2"/>
    <property type="match status" value="1"/>
</dbReference>
<dbReference type="GO" id="GO:0003682">
    <property type="term" value="F:chromatin binding"/>
    <property type="evidence" value="ECO:0007669"/>
    <property type="project" value="InterPro"/>
</dbReference>
<evidence type="ECO:0000256" key="6">
    <source>
        <dbReference type="ARBA" id="ARBA00023242"/>
    </source>
</evidence>
<dbReference type="GO" id="GO:0005783">
    <property type="term" value="C:endoplasmic reticulum"/>
    <property type="evidence" value="ECO:0007669"/>
    <property type="project" value="TreeGrafter"/>
</dbReference>
<keyword evidence="3 8" id="KW-0812">Transmembrane</keyword>
<keyword evidence="6" id="KW-0539">Nucleus</keyword>
<feature type="compositionally biased region" description="Low complexity" evidence="7">
    <location>
        <begin position="77"/>
        <end position="101"/>
    </location>
</feature>
<keyword evidence="5 8" id="KW-0472">Membrane</keyword>
<feature type="transmembrane region" description="Helical" evidence="8">
    <location>
        <begin position="374"/>
        <end position="393"/>
    </location>
</feature>
<dbReference type="GO" id="GO:0034399">
    <property type="term" value="C:nuclear periphery"/>
    <property type="evidence" value="ECO:0007669"/>
    <property type="project" value="TreeGrafter"/>
</dbReference>
<dbReference type="Gene3D" id="1.10.720.40">
    <property type="match status" value="1"/>
</dbReference>
<dbReference type="Pfam" id="PF09402">
    <property type="entry name" value="MSC"/>
    <property type="match status" value="1"/>
</dbReference>
<evidence type="ECO:0000313" key="10">
    <source>
        <dbReference type="EMBL" id="KND04981.1"/>
    </source>
</evidence>
<dbReference type="GO" id="GO:0003677">
    <property type="term" value="F:DNA binding"/>
    <property type="evidence" value="ECO:0007669"/>
    <property type="project" value="InterPro"/>
</dbReference>
<feature type="compositionally biased region" description="Basic residues" evidence="7">
    <location>
        <begin position="351"/>
        <end position="362"/>
    </location>
</feature>
<accession>A0A0L0HUF1</accession>
<evidence type="ECO:0000313" key="11">
    <source>
        <dbReference type="Proteomes" id="UP000053201"/>
    </source>
</evidence>
<feature type="domain" description="LEM-like" evidence="9">
    <location>
        <begin position="13"/>
        <end position="60"/>
    </location>
</feature>
<dbReference type="EMBL" id="KQ257450">
    <property type="protein sequence ID" value="KND04981.1"/>
    <property type="molecule type" value="Genomic_DNA"/>
</dbReference>
<dbReference type="GO" id="GO:0071763">
    <property type="term" value="P:nuclear membrane organization"/>
    <property type="evidence" value="ECO:0007669"/>
    <property type="project" value="TreeGrafter"/>
</dbReference>
<dbReference type="InterPro" id="IPR013146">
    <property type="entry name" value="LEM-like_dom"/>
</dbReference>
<dbReference type="CDD" id="cd12935">
    <property type="entry name" value="LEM_like"/>
    <property type="match status" value="1"/>
</dbReference>
<dbReference type="GeneID" id="27684378"/>
<evidence type="ECO:0000256" key="7">
    <source>
        <dbReference type="SAM" id="MobiDB-lite"/>
    </source>
</evidence>
<reference evidence="10 11" key="1">
    <citation type="submission" date="2009-08" db="EMBL/GenBank/DDBJ databases">
        <title>The Genome Sequence of Spizellomyces punctatus strain DAOM BR117.</title>
        <authorList>
            <consortium name="The Broad Institute Genome Sequencing Platform"/>
            <person name="Russ C."/>
            <person name="Cuomo C."/>
            <person name="Shea T."/>
            <person name="Young S.K."/>
            <person name="Zeng Q."/>
            <person name="Koehrsen M."/>
            <person name="Haas B."/>
            <person name="Borodovsky M."/>
            <person name="Guigo R."/>
            <person name="Alvarado L."/>
            <person name="Berlin A."/>
            <person name="Bochicchio J."/>
            <person name="Borenstein D."/>
            <person name="Chapman S."/>
            <person name="Chen Z."/>
            <person name="Engels R."/>
            <person name="Freedman E."/>
            <person name="Gellesch M."/>
            <person name="Goldberg J."/>
            <person name="Griggs A."/>
            <person name="Gujja S."/>
            <person name="Heiman D."/>
            <person name="Hepburn T."/>
            <person name="Howarth C."/>
            <person name="Jen D."/>
            <person name="Larson L."/>
            <person name="Lewis B."/>
            <person name="Mehta T."/>
            <person name="Park D."/>
            <person name="Pearson M."/>
            <person name="Roberts A."/>
            <person name="Saif S."/>
            <person name="Shenoy N."/>
            <person name="Sisk P."/>
            <person name="Stolte C."/>
            <person name="Sykes S."/>
            <person name="Thomson T."/>
            <person name="Walk T."/>
            <person name="White J."/>
            <person name="Yandava C."/>
            <person name="Burger G."/>
            <person name="Gray M.W."/>
            <person name="Holland P.W.H."/>
            <person name="King N."/>
            <person name="Lang F.B.F."/>
            <person name="Roger A.J."/>
            <person name="Ruiz-Trillo I."/>
            <person name="Lander E."/>
            <person name="Nusbaum C."/>
        </authorList>
    </citation>
    <scope>NUCLEOTIDE SEQUENCE [LARGE SCALE GENOMIC DNA]</scope>
    <source>
        <strain evidence="10 11">DAOM BR117</strain>
    </source>
</reference>
<dbReference type="Proteomes" id="UP000053201">
    <property type="component" value="Unassembled WGS sequence"/>
</dbReference>
<proteinExistence type="predicted"/>
<feature type="region of interest" description="Disordered" evidence="7">
    <location>
        <begin position="223"/>
        <end position="365"/>
    </location>
</feature>
<organism evidence="10 11">
    <name type="scientific">Spizellomyces punctatus (strain DAOM BR117)</name>
    <dbReference type="NCBI Taxonomy" id="645134"/>
    <lineage>
        <taxon>Eukaryota</taxon>
        <taxon>Fungi</taxon>
        <taxon>Fungi incertae sedis</taxon>
        <taxon>Chytridiomycota</taxon>
        <taxon>Chytridiomycota incertae sedis</taxon>
        <taxon>Chytridiomycetes</taxon>
        <taxon>Spizellomycetales</taxon>
        <taxon>Spizellomycetaceae</taxon>
        <taxon>Spizellomyces</taxon>
    </lineage>
</organism>
<dbReference type="eggNOG" id="ENOG502QVG5">
    <property type="taxonomic scope" value="Eukaryota"/>
</dbReference>
<feature type="compositionally biased region" description="Low complexity" evidence="7">
    <location>
        <begin position="779"/>
        <end position="790"/>
    </location>
</feature>
<dbReference type="OrthoDB" id="2503928at2759"/>
<dbReference type="OMA" id="KWECGEL"/>
<dbReference type="AlphaFoldDB" id="A0A0L0HUF1"/>
<dbReference type="RefSeq" id="XP_016613020.1">
    <property type="nucleotide sequence ID" value="XM_016748993.1"/>
</dbReference>
<gene>
    <name evidence="10" type="ORF">SPPG_00665</name>
</gene>
<feature type="region of interest" description="Disordered" evidence="7">
    <location>
        <begin position="70"/>
        <end position="206"/>
    </location>
</feature>
<name>A0A0L0HUF1_SPIPD</name>
<dbReference type="GO" id="GO:0005637">
    <property type="term" value="C:nuclear inner membrane"/>
    <property type="evidence" value="ECO:0007669"/>
    <property type="project" value="UniProtKB-SubCell"/>
</dbReference>
<dbReference type="InterPro" id="IPR041885">
    <property type="entry name" value="MAN1_winged_helix_dom"/>
</dbReference>
<dbReference type="InParanoid" id="A0A0L0HUF1"/>
<comment type="subcellular location">
    <subcellularLocation>
        <location evidence="1">Nucleus inner membrane</location>
    </subcellularLocation>
</comment>
<keyword evidence="11" id="KW-1185">Reference proteome</keyword>
<feature type="region of interest" description="Disordered" evidence="7">
    <location>
        <begin position="779"/>
        <end position="823"/>
    </location>
</feature>
<keyword evidence="2" id="KW-0597">Phosphoprotein</keyword>
<evidence type="ECO:0000256" key="3">
    <source>
        <dbReference type="ARBA" id="ARBA00022692"/>
    </source>
</evidence>